<feature type="compositionally biased region" description="Basic and acidic residues" evidence="2">
    <location>
        <begin position="631"/>
        <end position="645"/>
    </location>
</feature>
<feature type="domain" description="Major facilitator superfamily (MFS) profile" evidence="4">
    <location>
        <begin position="870"/>
        <end position="1072"/>
    </location>
</feature>
<organism evidence="5 6">
    <name type="scientific">Didymella exigua CBS 183.55</name>
    <dbReference type="NCBI Taxonomy" id="1150837"/>
    <lineage>
        <taxon>Eukaryota</taxon>
        <taxon>Fungi</taxon>
        <taxon>Dikarya</taxon>
        <taxon>Ascomycota</taxon>
        <taxon>Pezizomycotina</taxon>
        <taxon>Dothideomycetes</taxon>
        <taxon>Pleosporomycetidae</taxon>
        <taxon>Pleosporales</taxon>
        <taxon>Pleosporineae</taxon>
        <taxon>Didymellaceae</taxon>
        <taxon>Didymella</taxon>
    </lineage>
</organism>
<feature type="non-terminal residue" evidence="5">
    <location>
        <position position="1"/>
    </location>
</feature>
<dbReference type="OrthoDB" id="410267at2759"/>
<dbReference type="InterPro" id="IPR020846">
    <property type="entry name" value="MFS_dom"/>
</dbReference>
<dbReference type="Pfam" id="PF07690">
    <property type="entry name" value="MFS_1"/>
    <property type="match status" value="1"/>
</dbReference>
<evidence type="ECO:0000313" key="5">
    <source>
        <dbReference type="EMBL" id="KAF1922930.1"/>
    </source>
</evidence>
<feature type="transmembrane region" description="Helical" evidence="3">
    <location>
        <begin position="905"/>
        <end position="923"/>
    </location>
</feature>
<dbReference type="InterPro" id="IPR036259">
    <property type="entry name" value="MFS_trans_sf"/>
</dbReference>
<dbReference type="PANTHER" id="PTHR40518:SF1">
    <property type="entry name" value="ACETOACETATE DECARBOXYLASE"/>
    <property type="match status" value="1"/>
</dbReference>
<keyword evidence="3" id="KW-1133">Transmembrane helix</keyword>
<dbReference type="SUPFAM" id="SSF160104">
    <property type="entry name" value="Acetoacetate decarboxylase-like"/>
    <property type="match status" value="1"/>
</dbReference>
<feature type="transmembrane region" description="Helical" evidence="3">
    <location>
        <begin position="799"/>
        <end position="819"/>
    </location>
</feature>
<feature type="transmembrane region" description="Helical" evidence="3">
    <location>
        <begin position="709"/>
        <end position="731"/>
    </location>
</feature>
<accession>A0A6A5R6T2</accession>
<dbReference type="GO" id="GO:0022857">
    <property type="term" value="F:transmembrane transporter activity"/>
    <property type="evidence" value="ECO:0007669"/>
    <property type="project" value="InterPro"/>
</dbReference>
<name>A0A6A5R6T2_9PLEO</name>
<feature type="region of interest" description="Disordered" evidence="2">
    <location>
        <begin position="322"/>
        <end position="369"/>
    </location>
</feature>
<feature type="region of interest" description="Disordered" evidence="2">
    <location>
        <begin position="576"/>
        <end position="597"/>
    </location>
</feature>
<dbReference type="GeneID" id="54350940"/>
<dbReference type="InterPro" id="IPR011701">
    <property type="entry name" value="MFS"/>
</dbReference>
<evidence type="ECO:0000256" key="3">
    <source>
        <dbReference type="SAM" id="Phobius"/>
    </source>
</evidence>
<evidence type="ECO:0000259" key="4">
    <source>
        <dbReference type="PROSITE" id="PS50850"/>
    </source>
</evidence>
<feature type="transmembrane region" description="Helical" evidence="3">
    <location>
        <begin position="767"/>
        <end position="792"/>
    </location>
</feature>
<dbReference type="PROSITE" id="PS50850">
    <property type="entry name" value="MFS"/>
    <property type="match status" value="1"/>
</dbReference>
<protein>
    <submittedName>
        <fullName evidence="5">MFS general substrate transporter</fullName>
    </submittedName>
</protein>
<dbReference type="Proteomes" id="UP000800082">
    <property type="component" value="Unassembled WGS sequence"/>
</dbReference>
<comment type="subcellular location">
    <subcellularLocation>
        <location evidence="1">Membrane</location>
        <topology evidence="1">Multi-pass membrane protein</topology>
    </subcellularLocation>
</comment>
<keyword evidence="3" id="KW-0472">Membrane</keyword>
<reference evidence="5" key="1">
    <citation type="journal article" date="2020" name="Stud. Mycol.">
        <title>101 Dothideomycetes genomes: a test case for predicting lifestyles and emergence of pathogens.</title>
        <authorList>
            <person name="Haridas S."/>
            <person name="Albert R."/>
            <person name="Binder M."/>
            <person name="Bloem J."/>
            <person name="Labutti K."/>
            <person name="Salamov A."/>
            <person name="Andreopoulos B."/>
            <person name="Baker S."/>
            <person name="Barry K."/>
            <person name="Bills G."/>
            <person name="Bluhm B."/>
            <person name="Cannon C."/>
            <person name="Castanera R."/>
            <person name="Culley D."/>
            <person name="Daum C."/>
            <person name="Ezra D."/>
            <person name="Gonzalez J."/>
            <person name="Henrissat B."/>
            <person name="Kuo A."/>
            <person name="Liang C."/>
            <person name="Lipzen A."/>
            <person name="Lutzoni F."/>
            <person name="Magnuson J."/>
            <person name="Mondo S."/>
            <person name="Nolan M."/>
            <person name="Ohm R."/>
            <person name="Pangilinan J."/>
            <person name="Park H.-J."/>
            <person name="Ramirez L."/>
            <person name="Alfaro M."/>
            <person name="Sun H."/>
            <person name="Tritt A."/>
            <person name="Yoshinaga Y."/>
            <person name="Zwiers L.-H."/>
            <person name="Turgeon B."/>
            <person name="Goodwin S."/>
            <person name="Spatafora J."/>
            <person name="Crous P."/>
            <person name="Grigoriev I."/>
        </authorList>
    </citation>
    <scope>NUCLEOTIDE SEQUENCE</scope>
    <source>
        <strain evidence="5">CBS 183.55</strain>
    </source>
</reference>
<proteinExistence type="predicted"/>
<evidence type="ECO:0000256" key="2">
    <source>
        <dbReference type="SAM" id="MobiDB-lite"/>
    </source>
</evidence>
<keyword evidence="3" id="KW-0812">Transmembrane</keyword>
<gene>
    <name evidence="5" type="ORF">M421DRAFT_42276</name>
</gene>
<keyword evidence="6" id="KW-1185">Reference proteome</keyword>
<dbReference type="PANTHER" id="PTHR40518">
    <property type="entry name" value="ACETOACETATE DECARBOXYLASE"/>
    <property type="match status" value="1"/>
</dbReference>
<dbReference type="InterPro" id="IPR023375">
    <property type="entry name" value="ADC_dom_sf"/>
</dbReference>
<feature type="transmembrane region" description="Helical" evidence="3">
    <location>
        <begin position="1008"/>
        <end position="1031"/>
    </location>
</feature>
<feature type="transmembrane region" description="Helical" evidence="3">
    <location>
        <begin position="825"/>
        <end position="847"/>
    </location>
</feature>
<feature type="transmembrane region" description="Helical" evidence="3">
    <location>
        <begin position="871"/>
        <end position="893"/>
    </location>
</feature>
<sequence length="1072" mass="116611">HPVQRAPAPWAMKAESYLLFLKLGELPHGVYDRLEETWADEALGRFEGGLGAVMIVRYTDTPAGPYDELMLIPGNFSVPHPSTGPPKIPKNALRIARIYVSQRTTTYNGRLNWNIPKHLARFSFSAPITPAGASPPQDLTVKVFPPGSEDGDGVQPFFACKLTPWRWVPPVPVNMSWVPISMKHVQPPVPEPAGHKGAVAVELGDQERGVTIDAYDISPKNEIAVAAGTDRWCAFDIGGNVQRARGCWVELLEAGVEGDEQERYWPKDVKPWGFGGWMEDAVLEIEKPLDNTMGPAPYSMRWTYKNLATSYAKKLRAVLSSPTDAPALASPSQDEVGIEPPVDTKHLHDVTSPTSAPSTPPSSCPPSELTLPIEVSQTSLEVPSTLYSVLSSKLKQLFTVREHDLPLEDRWEFRGAWLLLHMATQYCASNPSHDILETGSSNVNETVLLLEVLQYSISKSDDLPTSRVSQMSAMPFMTSNENPTRHDSVYDTTSIQRPHTPTPTLFWYAISAGASDRATTVQAAEYLLGHVWPRKNASAILEVIGNPAKKMSEDDDTELRKTLGVLLYSGLSGNSAVSRPIGEPKGSTPGPISDNYPLEPVNSYPAAEFTIPPADSLSRCRSARTRSVDAPAREKVQNEGHRGASSDEENPSLASQDEVTYPEGGWEAWLCILGSFMGLLAALGMMNSVGVYHSYLSEHQLQGYSESTISWIFSMYIFLAFFGGLQIGPIFDAHGPRLLVLAGSILLCLSMFLLGICTLYWHFFLVFGVLGGLGSSLIFTPAFAAASHFFYVKRGNATGIAAAGGSLGGVIFPLALQQLLPKLGFAWATRIIAFVDVFCCIVACVLIKSRLPPRPGQSVLPDFRIFRDKSYLLLTIAIFLMEWALFVPITYLTTFASSSGAMSRAFSYQLIAIFNAGSCLGRWVPGLLADKLGRFNCMIGALAVCGATSLTLWLPAALLTPATPATATTIKALSITYAVIFGFASGSNISLTPVCVGQLCDTRQYGRYYATCYTVVSFSTLTGIPIAGSILGRTAGGAYWGVVIWTIVCYVISSGLFVWSRALHVGWKLVKF</sequence>
<dbReference type="AlphaFoldDB" id="A0A6A5R6T2"/>
<dbReference type="CDD" id="cd17352">
    <property type="entry name" value="MFS_MCT_SLC16"/>
    <property type="match status" value="1"/>
</dbReference>
<evidence type="ECO:0000256" key="1">
    <source>
        <dbReference type="ARBA" id="ARBA00004141"/>
    </source>
</evidence>
<dbReference type="GO" id="GO:0016020">
    <property type="term" value="C:membrane"/>
    <property type="evidence" value="ECO:0007669"/>
    <property type="project" value="UniProtKB-SubCell"/>
</dbReference>
<feature type="non-terminal residue" evidence="5">
    <location>
        <position position="1072"/>
    </location>
</feature>
<dbReference type="SUPFAM" id="SSF103473">
    <property type="entry name" value="MFS general substrate transporter"/>
    <property type="match status" value="1"/>
</dbReference>
<evidence type="ECO:0000313" key="6">
    <source>
        <dbReference type="Proteomes" id="UP000800082"/>
    </source>
</evidence>
<dbReference type="Gene3D" id="1.20.1250.20">
    <property type="entry name" value="MFS general substrate transporter like domains"/>
    <property type="match status" value="1"/>
</dbReference>
<feature type="transmembrane region" description="Helical" evidence="3">
    <location>
        <begin position="974"/>
        <end position="996"/>
    </location>
</feature>
<dbReference type="RefSeq" id="XP_033443183.1">
    <property type="nucleotide sequence ID" value="XM_033593272.1"/>
</dbReference>
<dbReference type="EMBL" id="ML979013">
    <property type="protein sequence ID" value="KAF1922930.1"/>
    <property type="molecule type" value="Genomic_DNA"/>
</dbReference>
<feature type="transmembrane region" description="Helical" evidence="3">
    <location>
        <begin position="1037"/>
        <end position="1059"/>
    </location>
</feature>
<feature type="region of interest" description="Disordered" evidence="2">
    <location>
        <begin position="617"/>
        <end position="658"/>
    </location>
</feature>
<feature type="transmembrane region" description="Helical" evidence="3">
    <location>
        <begin position="935"/>
        <end position="954"/>
    </location>
</feature>
<feature type="transmembrane region" description="Helical" evidence="3">
    <location>
        <begin position="738"/>
        <end position="761"/>
    </location>
</feature>